<evidence type="ECO:0000256" key="1">
    <source>
        <dbReference type="SAM" id="MobiDB-lite"/>
    </source>
</evidence>
<dbReference type="RefSeq" id="XP_028467118.1">
    <property type="nucleotide sequence ID" value="XM_028608763.1"/>
</dbReference>
<reference evidence="2 3" key="1">
    <citation type="journal article" date="2018" name="Mol. Ecol.">
        <title>The obligate alkalophilic soda-lake fungus Sodiomyces alkalinus has shifted to a protein diet.</title>
        <authorList>
            <person name="Grum-Grzhimaylo A.A."/>
            <person name="Falkoski D.L."/>
            <person name="van den Heuvel J."/>
            <person name="Valero-Jimenez C.A."/>
            <person name="Min B."/>
            <person name="Choi I.G."/>
            <person name="Lipzen A."/>
            <person name="Daum C.G."/>
            <person name="Aanen D.K."/>
            <person name="Tsang A."/>
            <person name="Henrissat B."/>
            <person name="Bilanenko E.N."/>
            <person name="de Vries R.P."/>
            <person name="van Kan J.A.L."/>
            <person name="Grigoriev I.V."/>
            <person name="Debets A.J.M."/>
        </authorList>
    </citation>
    <scope>NUCLEOTIDE SEQUENCE [LARGE SCALE GENOMIC DNA]</scope>
    <source>
        <strain evidence="2 3">F11</strain>
    </source>
</reference>
<feature type="compositionally biased region" description="Polar residues" evidence="1">
    <location>
        <begin position="247"/>
        <end position="262"/>
    </location>
</feature>
<evidence type="ECO:0008006" key="4">
    <source>
        <dbReference type="Google" id="ProtNLM"/>
    </source>
</evidence>
<dbReference type="Proteomes" id="UP000272025">
    <property type="component" value="Unassembled WGS sequence"/>
</dbReference>
<organism evidence="2 3">
    <name type="scientific">Sodiomyces alkalinus (strain CBS 110278 / VKM F-3762 / F11)</name>
    <name type="common">Alkaliphilic filamentous fungus</name>
    <dbReference type="NCBI Taxonomy" id="1314773"/>
    <lineage>
        <taxon>Eukaryota</taxon>
        <taxon>Fungi</taxon>
        <taxon>Dikarya</taxon>
        <taxon>Ascomycota</taxon>
        <taxon>Pezizomycotina</taxon>
        <taxon>Sordariomycetes</taxon>
        <taxon>Hypocreomycetidae</taxon>
        <taxon>Glomerellales</taxon>
        <taxon>Plectosphaerellaceae</taxon>
        <taxon>Sodiomyces</taxon>
    </lineage>
</organism>
<dbReference type="GeneID" id="39577241"/>
<dbReference type="STRING" id="1314773.A0A3N2PXV2"/>
<evidence type="ECO:0000313" key="3">
    <source>
        <dbReference type="Proteomes" id="UP000272025"/>
    </source>
</evidence>
<dbReference type="AlphaFoldDB" id="A0A3N2PXV2"/>
<gene>
    <name evidence="2" type="ORF">SODALDRAFT_294704</name>
</gene>
<dbReference type="OrthoDB" id="10259785at2759"/>
<protein>
    <recommendedName>
        <fullName evidence="4">Ser/arg-related nuclear matrix protein</fullName>
    </recommendedName>
</protein>
<sequence>MADAEPHSIQSLLKDGYFTTSRSKSPRPASRPLPSLPRRRSPSPDRAVPRYLPRPPPPTCEDEAEALAKEHGSVTSSSLDEPPSRGDVDQFPLIEVVHEHNPERRFVHVSDSSGPLESPIRTKERTVSDTHSSSAPKIVENEDYKANTARKYDPVAPDVDDSTPEARSERRRSRQDLPPLETSFASATSGGAGGHRRSMSTTYVDQPPPDFSYRAKQHLSTNNEDHLSPQVIKHATGGRDKVYYDYSRSQNSPASAQRSRSTLGEGRRVDDPAGRSASSLTPGTARRSAVSAEAPLPTSRLPGDQSGDVGRRSEYGPDSYDRRRERRASMYRRESPPPSSSSAEHLLKAPSSNTRRRRSAAAFEERPVLHNQDGGYPVSSTRPRSWVPVSPIPSSKSSGRAFADGHSPTPRSAATFPMTHGSRGPSLPYPEDDLRPGKDGSGSREGDPRAPSFRSRGPPTLGSSTSMPVAIPAVMPVLPPEPTDEASQPPAPSSTDTRITPMEPDTRQESSWPPPPFEPDKTTLTTTDQSTGSYRRYSEDASRGGTAPIPDCPRRKGVTGKADWLSLPRCDHFDICPDCYMAVFAETPYRNEFVPTLFRPMDRPIRCDFGSSPWYRIAWLLTLKEGYPDLRLFHLITNVAHNQPCPGNREAVRIWYSVVDPYSQTTVPDFTVCYECAKTIEVLLPNLTGIFVPQQTPAVPTWGTCAMYFHPKRRRFVLYFDAMETTSDKALATNSPPNISALARTMERLSLFTECTEDRPVTDKGWHIMQHIPEFTVCGECFDEVVRPRLEDNNPIARNFYMQPQRLPVGTCQLYSSRMRDVFRKACRRNDVDYLEAKVLERQRAWADIRNEMARLDQHGQNDAWTKREVDKLIDEWKSWE</sequence>
<name>A0A3N2PXV2_SODAK</name>
<feature type="compositionally biased region" description="Basic and acidic residues" evidence="1">
    <location>
        <begin position="309"/>
        <end position="335"/>
    </location>
</feature>
<feature type="compositionally biased region" description="Low complexity" evidence="1">
    <location>
        <begin position="382"/>
        <end position="398"/>
    </location>
</feature>
<feature type="compositionally biased region" description="Basic and acidic residues" evidence="1">
    <location>
        <begin position="139"/>
        <end position="153"/>
    </location>
</feature>
<feature type="region of interest" description="Disordered" evidence="1">
    <location>
        <begin position="1"/>
        <end position="554"/>
    </location>
</feature>
<keyword evidence="3" id="KW-1185">Reference proteome</keyword>
<dbReference type="EMBL" id="ML119054">
    <property type="protein sequence ID" value="ROT39312.1"/>
    <property type="molecule type" value="Genomic_DNA"/>
</dbReference>
<feature type="compositionally biased region" description="Basic and acidic residues" evidence="1">
    <location>
        <begin position="432"/>
        <end position="448"/>
    </location>
</feature>
<feature type="compositionally biased region" description="Basic and acidic residues" evidence="1">
    <location>
        <begin position="96"/>
        <end position="108"/>
    </location>
</feature>
<proteinExistence type="predicted"/>
<accession>A0A3N2PXV2</accession>
<evidence type="ECO:0000313" key="2">
    <source>
        <dbReference type="EMBL" id="ROT39312.1"/>
    </source>
</evidence>